<dbReference type="Proteomes" id="UP000199158">
    <property type="component" value="Unassembled WGS sequence"/>
</dbReference>
<name>A0A1H7Z953_9FIRM</name>
<gene>
    <name evidence="1" type="ORF">SAMN05216180_0515</name>
</gene>
<dbReference type="PANTHER" id="PTHR34071">
    <property type="entry name" value="5-NITROIMIDAZOLE ANTIBIOTICS RESISTANCE PROTEIN, NIMA-FAMILY-RELATED PROTEIN-RELATED"/>
    <property type="match status" value="1"/>
</dbReference>
<organism evidence="1 2">
    <name type="scientific">Hydrogenoanaerobacterium saccharovorans</name>
    <dbReference type="NCBI Taxonomy" id="474960"/>
    <lineage>
        <taxon>Bacteria</taxon>
        <taxon>Bacillati</taxon>
        <taxon>Bacillota</taxon>
        <taxon>Clostridia</taxon>
        <taxon>Eubacteriales</taxon>
        <taxon>Oscillospiraceae</taxon>
        <taxon>Hydrogenoanaerobacterium</taxon>
    </lineage>
</organism>
<keyword evidence="2" id="KW-1185">Reference proteome</keyword>
<reference evidence="1 2" key="1">
    <citation type="submission" date="2016-10" db="EMBL/GenBank/DDBJ databases">
        <authorList>
            <person name="de Groot N.N."/>
        </authorList>
    </citation>
    <scope>NUCLEOTIDE SEQUENCE [LARGE SCALE GENOMIC DNA]</scope>
    <source>
        <strain evidence="1 2">CGMCC 1.5070</strain>
    </source>
</reference>
<evidence type="ECO:0008006" key="3">
    <source>
        <dbReference type="Google" id="ProtNLM"/>
    </source>
</evidence>
<dbReference type="Pfam" id="PF12900">
    <property type="entry name" value="Pyridox_ox_2"/>
    <property type="match status" value="1"/>
</dbReference>
<sequence length="154" mass="17467">MKPTRRIPHEDAVNILKNGKFGVLSTVSEDGTPYGVPINYYYVEEEHAVYFHCAIKGRKIENINANSRVSFAVIGQEEIIEERFTTHYESVIVSGTATLITDNAEKEKRLYQLCNALTPNSITRRKEVIQKSLPAVMIIKLEIGEITGKRNRDN</sequence>
<protein>
    <recommendedName>
        <fullName evidence="3">Nitroimidazol reductase NimA, pyridoxamine 5'-phosphate oxidase superfamily</fullName>
    </recommendedName>
</protein>
<dbReference type="InterPro" id="IPR012349">
    <property type="entry name" value="Split_barrel_FMN-bd"/>
</dbReference>
<dbReference type="SUPFAM" id="SSF50475">
    <property type="entry name" value="FMN-binding split barrel"/>
    <property type="match status" value="1"/>
</dbReference>
<evidence type="ECO:0000313" key="2">
    <source>
        <dbReference type="Proteomes" id="UP000199158"/>
    </source>
</evidence>
<dbReference type="AlphaFoldDB" id="A0A1H7Z953"/>
<evidence type="ECO:0000313" key="1">
    <source>
        <dbReference type="EMBL" id="SEM54846.1"/>
    </source>
</evidence>
<accession>A0A1H7Z953</accession>
<dbReference type="OrthoDB" id="9794935at2"/>
<dbReference type="Gene3D" id="2.30.110.10">
    <property type="entry name" value="Electron Transport, Fmn-binding Protein, Chain A"/>
    <property type="match status" value="1"/>
</dbReference>
<proteinExistence type="predicted"/>
<dbReference type="PANTHER" id="PTHR34071:SF2">
    <property type="entry name" value="FLAVIN-NUCLEOTIDE-BINDING PROTEIN"/>
    <property type="match status" value="1"/>
</dbReference>
<dbReference type="RefSeq" id="WP_092751324.1">
    <property type="nucleotide sequence ID" value="NZ_FOCG01000001.1"/>
</dbReference>
<dbReference type="InterPro" id="IPR024747">
    <property type="entry name" value="Pyridox_Oxase-rel"/>
</dbReference>
<dbReference type="EMBL" id="FOCG01000001">
    <property type="protein sequence ID" value="SEM54846.1"/>
    <property type="molecule type" value="Genomic_DNA"/>
</dbReference>